<dbReference type="InterPro" id="IPR010512">
    <property type="entry name" value="DUF1091"/>
</dbReference>
<sequence length="175" mass="20778">MWSHYRFVFWFTVFFAIFAKIDSKFEFTNIKCESLDKAFCGFESCYIKSVNRSYKYFTVKVNLYQLPTNWSLFKRFNGYKPFLYNLTVDGCKFLRNVNAANPVSKYFFEFISPYANVNHKCPFNHDIIVEKVPINAMDYRLTKVLPFPEGDYLFDTLWIAYGVPRGYVKLYGTLS</sequence>
<dbReference type="PANTHER" id="PTHR20898">
    <property type="entry name" value="DAEDALUS ON 3-RELATED-RELATED"/>
    <property type="match status" value="1"/>
</dbReference>
<evidence type="ECO:0008006" key="4">
    <source>
        <dbReference type="Google" id="ProtNLM"/>
    </source>
</evidence>
<dbReference type="AlphaFoldDB" id="A0A0Q9X5P1"/>
<dbReference type="Proteomes" id="UP000007798">
    <property type="component" value="Unassembled WGS sequence"/>
</dbReference>
<dbReference type="Pfam" id="PF06477">
    <property type="entry name" value="DUF1091"/>
    <property type="match status" value="1"/>
</dbReference>
<feature type="signal peptide" evidence="1">
    <location>
        <begin position="1"/>
        <end position="23"/>
    </location>
</feature>
<keyword evidence="3" id="KW-1185">Reference proteome</keyword>
<dbReference type="InParanoid" id="A0A0Q9X5P1"/>
<name>A0A0Q9X5P1_DROWI</name>
<proteinExistence type="predicted"/>
<dbReference type="KEGG" id="dwi:26529425"/>
<reference evidence="2 3" key="1">
    <citation type="journal article" date="2007" name="Nature">
        <title>Evolution of genes and genomes on the Drosophila phylogeny.</title>
        <authorList>
            <consortium name="Drosophila 12 Genomes Consortium"/>
            <person name="Clark A.G."/>
            <person name="Eisen M.B."/>
            <person name="Smith D.R."/>
            <person name="Bergman C.M."/>
            <person name="Oliver B."/>
            <person name="Markow T.A."/>
            <person name="Kaufman T.C."/>
            <person name="Kellis M."/>
            <person name="Gelbart W."/>
            <person name="Iyer V.N."/>
            <person name="Pollard D.A."/>
            <person name="Sackton T.B."/>
            <person name="Larracuente A.M."/>
            <person name="Singh N.D."/>
            <person name="Abad J.P."/>
            <person name="Abt D.N."/>
            <person name="Adryan B."/>
            <person name="Aguade M."/>
            <person name="Akashi H."/>
            <person name="Anderson W.W."/>
            <person name="Aquadro C.F."/>
            <person name="Ardell D.H."/>
            <person name="Arguello R."/>
            <person name="Artieri C.G."/>
            <person name="Barbash D.A."/>
            <person name="Barker D."/>
            <person name="Barsanti P."/>
            <person name="Batterham P."/>
            <person name="Batzoglou S."/>
            <person name="Begun D."/>
            <person name="Bhutkar A."/>
            <person name="Blanco E."/>
            <person name="Bosak S.A."/>
            <person name="Bradley R.K."/>
            <person name="Brand A.D."/>
            <person name="Brent M.R."/>
            <person name="Brooks A.N."/>
            <person name="Brown R.H."/>
            <person name="Butlin R.K."/>
            <person name="Caggese C."/>
            <person name="Calvi B.R."/>
            <person name="Bernardo de Carvalho A."/>
            <person name="Caspi A."/>
            <person name="Castrezana S."/>
            <person name="Celniker S.E."/>
            <person name="Chang J.L."/>
            <person name="Chapple C."/>
            <person name="Chatterji S."/>
            <person name="Chinwalla A."/>
            <person name="Civetta A."/>
            <person name="Clifton S.W."/>
            <person name="Comeron J.M."/>
            <person name="Costello J.C."/>
            <person name="Coyne J.A."/>
            <person name="Daub J."/>
            <person name="David R.G."/>
            <person name="Delcher A.L."/>
            <person name="Delehaunty K."/>
            <person name="Do C.B."/>
            <person name="Ebling H."/>
            <person name="Edwards K."/>
            <person name="Eickbush T."/>
            <person name="Evans J.D."/>
            <person name="Filipski A."/>
            <person name="Findeiss S."/>
            <person name="Freyhult E."/>
            <person name="Fulton L."/>
            <person name="Fulton R."/>
            <person name="Garcia A.C."/>
            <person name="Gardiner A."/>
            <person name="Garfield D.A."/>
            <person name="Garvin B.E."/>
            <person name="Gibson G."/>
            <person name="Gilbert D."/>
            <person name="Gnerre S."/>
            <person name="Godfrey J."/>
            <person name="Good R."/>
            <person name="Gotea V."/>
            <person name="Gravely B."/>
            <person name="Greenberg A.J."/>
            <person name="Griffiths-Jones S."/>
            <person name="Gross S."/>
            <person name="Guigo R."/>
            <person name="Gustafson E.A."/>
            <person name="Haerty W."/>
            <person name="Hahn M.W."/>
            <person name="Halligan D.L."/>
            <person name="Halpern A.L."/>
            <person name="Halter G.M."/>
            <person name="Han M.V."/>
            <person name="Heger A."/>
            <person name="Hillier L."/>
            <person name="Hinrichs A.S."/>
            <person name="Holmes I."/>
            <person name="Hoskins R.A."/>
            <person name="Hubisz M.J."/>
            <person name="Hultmark D."/>
            <person name="Huntley M.A."/>
            <person name="Jaffe D.B."/>
            <person name="Jagadeeshan S."/>
            <person name="Jeck W.R."/>
            <person name="Johnson J."/>
            <person name="Jones C.D."/>
            <person name="Jordan W.C."/>
            <person name="Karpen G.H."/>
            <person name="Kataoka E."/>
            <person name="Keightley P.D."/>
            <person name="Kheradpour P."/>
            <person name="Kirkness E.F."/>
            <person name="Koerich L.B."/>
            <person name="Kristiansen K."/>
            <person name="Kudrna D."/>
            <person name="Kulathinal R.J."/>
            <person name="Kumar S."/>
            <person name="Kwok R."/>
            <person name="Lander E."/>
            <person name="Langley C.H."/>
            <person name="Lapoint R."/>
            <person name="Lazzaro B.P."/>
            <person name="Lee S.J."/>
            <person name="Levesque L."/>
            <person name="Li R."/>
            <person name="Lin C.F."/>
            <person name="Lin M.F."/>
            <person name="Lindblad-Toh K."/>
            <person name="Llopart A."/>
            <person name="Long M."/>
            <person name="Low L."/>
            <person name="Lozovsky E."/>
            <person name="Lu J."/>
            <person name="Luo M."/>
            <person name="Machado C.A."/>
            <person name="Makalowski W."/>
            <person name="Marzo M."/>
            <person name="Matsuda M."/>
            <person name="Matzkin L."/>
            <person name="McAllister B."/>
            <person name="McBride C.S."/>
            <person name="McKernan B."/>
            <person name="McKernan K."/>
            <person name="Mendez-Lago M."/>
            <person name="Minx P."/>
            <person name="Mollenhauer M.U."/>
            <person name="Montooth K."/>
            <person name="Mount S.M."/>
            <person name="Mu X."/>
            <person name="Myers E."/>
            <person name="Negre B."/>
            <person name="Newfeld S."/>
            <person name="Nielsen R."/>
            <person name="Noor M.A."/>
            <person name="O'Grady P."/>
            <person name="Pachter L."/>
            <person name="Papaceit M."/>
            <person name="Parisi M.J."/>
            <person name="Parisi M."/>
            <person name="Parts L."/>
            <person name="Pedersen J.S."/>
            <person name="Pesole G."/>
            <person name="Phillippy A.M."/>
            <person name="Ponting C.P."/>
            <person name="Pop M."/>
            <person name="Porcelli D."/>
            <person name="Powell J.R."/>
            <person name="Prohaska S."/>
            <person name="Pruitt K."/>
            <person name="Puig M."/>
            <person name="Quesneville H."/>
            <person name="Ram K.R."/>
            <person name="Rand D."/>
            <person name="Rasmussen M.D."/>
            <person name="Reed L.K."/>
            <person name="Reenan R."/>
            <person name="Reily A."/>
            <person name="Remington K.A."/>
            <person name="Rieger T.T."/>
            <person name="Ritchie M.G."/>
            <person name="Robin C."/>
            <person name="Rogers Y.H."/>
            <person name="Rohde C."/>
            <person name="Rozas J."/>
            <person name="Rubenfield M.J."/>
            <person name="Ruiz A."/>
            <person name="Russo S."/>
            <person name="Salzberg S.L."/>
            <person name="Sanchez-Gracia A."/>
            <person name="Saranga D.J."/>
            <person name="Sato H."/>
            <person name="Schaeffer S.W."/>
            <person name="Schatz M.C."/>
            <person name="Schlenke T."/>
            <person name="Schwartz R."/>
            <person name="Segarra C."/>
            <person name="Singh R.S."/>
            <person name="Sirot L."/>
            <person name="Sirota M."/>
            <person name="Sisneros N.B."/>
            <person name="Smith C.D."/>
            <person name="Smith T.F."/>
            <person name="Spieth J."/>
            <person name="Stage D.E."/>
            <person name="Stark A."/>
            <person name="Stephan W."/>
            <person name="Strausberg R.L."/>
            <person name="Strempel S."/>
            <person name="Sturgill D."/>
            <person name="Sutton G."/>
            <person name="Sutton G.G."/>
            <person name="Tao W."/>
            <person name="Teichmann S."/>
            <person name="Tobari Y.N."/>
            <person name="Tomimura Y."/>
            <person name="Tsolas J.M."/>
            <person name="Valente V.L."/>
            <person name="Venter E."/>
            <person name="Venter J.C."/>
            <person name="Vicario S."/>
            <person name="Vieira F.G."/>
            <person name="Vilella A.J."/>
            <person name="Villasante A."/>
            <person name="Walenz B."/>
            <person name="Wang J."/>
            <person name="Wasserman M."/>
            <person name="Watts T."/>
            <person name="Wilson D."/>
            <person name="Wilson R.K."/>
            <person name="Wing R.A."/>
            <person name="Wolfner M.F."/>
            <person name="Wong A."/>
            <person name="Wong G.K."/>
            <person name="Wu C.I."/>
            <person name="Wu G."/>
            <person name="Yamamoto D."/>
            <person name="Yang H.P."/>
            <person name="Yang S.P."/>
            <person name="Yorke J.A."/>
            <person name="Yoshida K."/>
            <person name="Zdobnov E."/>
            <person name="Zhang P."/>
            <person name="Zhang Y."/>
            <person name="Zimin A.V."/>
            <person name="Baldwin J."/>
            <person name="Abdouelleil A."/>
            <person name="Abdulkadir J."/>
            <person name="Abebe A."/>
            <person name="Abera B."/>
            <person name="Abreu J."/>
            <person name="Acer S.C."/>
            <person name="Aftuck L."/>
            <person name="Alexander A."/>
            <person name="An P."/>
            <person name="Anderson E."/>
            <person name="Anderson S."/>
            <person name="Arachi H."/>
            <person name="Azer M."/>
            <person name="Bachantsang P."/>
            <person name="Barry A."/>
            <person name="Bayul T."/>
            <person name="Berlin A."/>
            <person name="Bessette D."/>
            <person name="Bloom T."/>
            <person name="Blye J."/>
            <person name="Boguslavskiy L."/>
            <person name="Bonnet C."/>
            <person name="Boukhgalter B."/>
            <person name="Bourzgui I."/>
            <person name="Brown A."/>
            <person name="Cahill P."/>
            <person name="Channer S."/>
            <person name="Cheshatsang Y."/>
            <person name="Chuda L."/>
            <person name="Citroen M."/>
            <person name="Collymore A."/>
            <person name="Cooke P."/>
            <person name="Costello M."/>
            <person name="D'Aco K."/>
            <person name="Daza R."/>
            <person name="De Haan G."/>
            <person name="DeGray S."/>
            <person name="DeMaso C."/>
            <person name="Dhargay N."/>
            <person name="Dooley K."/>
            <person name="Dooley E."/>
            <person name="Doricent M."/>
            <person name="Dorje P."/>
            <person name="Dorjee K."/>
            <person name="Dupes A."/>
            <person name="Elong R."/>
            <person name="Falk J."/>
            <person name="Farina A."/>
            <person name="Faro S."/>
            <person name="Ferguson D."/>
            <person name="Fisher S."/>
            <person name="Foley C.D."/>
            <person name="Franke A."/>
            <person name="Friedrich D."/>
            <person name="Gadbois L."/>
            <person name="Gearin G."/>
            <person name="Gearin C.R."/>
            <person name="Giannoukos G."/>
            <person name="Goode T."/>
            <person name="Graham J."/>
            <person name="Grandbois E."/>
            <person name="Grewal S."/>
            <person name="Gyaltsen K."/>
            <person name="Hafez N."/>
            <person name="Hagos B."/>
            <person name="Hall J."/>
            <person name="Henson C."/>
            <person name="Hollinger A."/>
            <person name="Honan T."/>
            <person name="Huard M.D."/>
            <person name="Hughes L."/>
            <person name="Hurhula B."/>
            <person name="Husby M.E."/>
            <person name="Kamat A."/>
            <person name="Kanga B."/>
            <person name="Kashin S."/>
            <person name="Khazanovich D."/>
            <person name="Kisner P."/>
            <person name="Lance K."/>
            <person name="Lara M."/>
            <person name="Lee W."/>
            <person name="Lennon N."/>
            <person name="Letendre F."/>
            <person name="LeVine R."/>
            <person name="Lipovsky A."/>
            <person name="Liu X."/>
            <person name="Liu J."/>
            <person name="Liu S."/>
            <person name="Lokyitsang T."/>
            <person name="Lokyitsang Y."/>
            <person name="Lubonja R."/>
            <person name="Lui A."/>
            <person name="MacDonald P."/>
            <person name="Magnisalis V."/>
            <person name="Maru K."/>
            <person name="Matthews C."/>
            <person name="McCusker W."/>
            <person name="McDonough S."/>
            <person name="Mehta T."/>
            <person name="Meldrim J."/>
            <person name="Meneus L."/>
            <person name="Mihai O."/>
            <person name="Mihalev A."/>
            <person name="Mihova T."/>
            <person name="Mittelman R."/>
            <person name="Mlenga V."/>
            <person name="Montmayeur A."/>
            <person name="Mulrain L."/>
            <person name="Navidi A."/>
            <person name="Naylor J."/>
            <person name="Negash T."/>
            <person name="Nguyen T."/>
            <person name="Nguyen N."/>
            <person name="Nicol R."/>
            <person name="Norbu C."/>
            <person name="Norbu N."/>
            <person name="Novod N."/>
            <person name="O'Neill B."/>
            <person name="Osman S."/>
            <person name="Markiewicz E."/>
            <person name="Oyono O.L."/>
            <person name="Patti C."/>
            <person name="Phunkhang P."/>
            <person name="Pierre F."/>
            <person name="Priest M."/>
            <person name="Raghuraman S."/>
            <person name="Rege F."/>
            <person name="Reyes R."/>
            <person name="Rise C."/>
            <person name="Rogov P."/>
            <person name="Ross K."/>
            <person name="Ryan E."/>
            <person name="Settipalli S."/>
            <person name="Shea T."/>
            <person name="Sherpa N."/>
            <person name="Shi L."/>
            <person name="Shih D."/>
            <person name="Sparrow T."/>
            <person name="Spaulding J."/>
            <person name="Stalker J."/>
            <person name="Stange-Thomann N."/>
            <person name="Stavropoulos S."/>
            <person name="Stone C."/>
            <person name="Strader C."/>
            <person name="Tesfaye S."/>
            <person name="Thomson T."/>
            <person name="Thoulutsang Y."/>
            <person name="Thoulutsang D."/>
            <person name="Topham K."/>
            <person name="Topping I."/>
            <person name="Tsamla T."/>
            <person name="Vassiliev H."/>
            <person name="Vo A."/>
            <person name="Wangchuk T."/>
            <person name="Wangdi T."/>
            <person name="Weiand M."/>
            <person name="Wilkinson J."/>
            <person name="Wilson A."/>
            <person name="Yadav S."/>
            <person name="Young G."/>
            <person name="Yu Q."/>
            <person name="Zembek L."/>
            <person name="Zhong D."/>
            <person name="Zimmer A."/>
            <person name="Zwirko Z."/>
            <person name="Jaffe D.B."/>
            <person name="Alvarez P."/>
            <person name="Brockman W."/>
            <person name="Butler J."/>
            <person name="Chin C."/>
            <person name="Gnerre S."/>
            <person name="Grabherr M."/>
            <person name="Kleber M."/>
            <person name="Mauceli E."/>
            <person name="MacCallum I."/>
        </authorList>
    </citation>
    <scope>NUCLEOTIDE SEQUENCE [LARGE SCALE GENOMIC DNA]</scope>
    <source>
        <strain evidence="3">Tucson 14030-0811.24</strain>
    </source>
</reference>
<evidence type="ECO:0000313" key="3">
    <source>
        <dbReference type="Proteomes" id="UP000007798"/>
    </source>
</evidence>
<organism evidence="2 3">
    <name type="scientific">Drosophila willistoni</name>
    <name type="common">Fruit fly</name>
    <dbReference type="NCBI Taxonomy" id="7260"/>
    <lineage>
        <taxon>Eukaryota</taxon>
        <taxon>Metazoa</taxon>
        <taxon>Ecdysozoa</taxon>
        <taxon>Arthropoda</taxon>
        <taxon>Hexapoda</taxon>
        <taxon>Insecta</taxon>
        <taxon>Pterygota</taxon>
        <taxon>Neoptera</taxon>
        <taxon>Endopterygota</taxon>
        <taxon>Diptera</taxon>
        <taxon>Brachycera</taxon>
        <taxon>Muscomorpha</taxon>
        <taxon>Ephydroidea</taxon>
        <taxon>Drosophilidae</taxon>
        <taxon>Drosophila</taxon>
        <taxon>Sophophora</taxon>
    </lineage>
</organism>
<accession>A0A0Q9X5P1</accession>
<dbReference type="SMART" id="SM00697">
    <property type="entry name" value="DM8"/>
    <property type="match status" value="1"/>
</dbReference>
<dbReference type="EMBL" id="CH964272">
    <property type="protein sequence ID" value="KRG00055.1"/>
    <property type="molecule type" value="Genomic_DNA"/>
</dbReference>
<gene>
    <name evidence="2" type="primary">Dwil\GK27423</name>
    <name evidence="2" type="ORF">Dwil_GK27423</name>
</gene>
<dbReference type="PANTHER" id="PTHR20898:SF0">
    <property type="entry name" value="DAEDALUS ON 3-RELATED"/>
    <property type="match status" value="1"/>
</dbReference>
<evidence type="ECO:0000256" key="1">
    <source>
        <dbReference type="SAM" id="SignalP"/>
    </source>
</evidence>
<dbReference type="OrthoDB" id="8064020at2759"/>
<protein>
    <recommendedName>
        <fullName evidence="4">MD-2-related lipid-recognition domain-containing protein</fullName>
    </recommendedName>
</protein>
<keyword evidence="1" id="KW-0732">Signal</keyword>
<feature type="chain" id="PRO_5006387536" description="MD-2-related lipid-recognition domain-containing protein" evidence="1">
    <location>
        <begin position="24"/>
        <end position="175"/>
    </location>
</feature>
<evidence type="ECO:0000313" key="2">
    <source>
        <dbReference type="EMBL" id="KRG00055.1"/>
    </source>
</evidence>